<evidence type="ECO:0000259" key="2">
    <source>
        <dbReference type="Pfam" id="PF20167"/>
    </source>
</evidence>
<sequence length="373" mass="43392">MAEPPRRRRRRTSEVSESNVRRKDATVEGWLSDDQDQQSFSQFWKERKLIKQKFIDLAWYTSHNFSFPNLIIEQGVQHIMELRGRYYPDLVRVFYFNLKVRDGVFSTRVKGMDIVLDNDVWTNVAKVPVLENSQIVPNDFANFNKIMVFQSFLRNPRQPNARLYLAGGLKMEERLLHYLIVWLLCPRGSNHAQCSETDLIIMYGILQSIPLNWPHLFQTIMFKAKRLDAAPLPYPLFVSQICVYKGVDISNEHYETVLPTHRIGENSLRQMGFLKQGDSFVHPDDAAAVQEEEEEGADNPLPDPTNVAGSSQLNQEYSLESLSRQMTKMDRLQHEMMNIQNTRHEEICTHLLNLDTRISGLEKHFISDDSAEF</sequence>
<name>A0AAQ3NWX7_VIGMU</name>
<keyword evidence="4" id="KW-1185">Reference proteome</keyword>
<dbReference type="Proteomes" id="UP001374535">
    <property type="component" value="Chromosome 4"/>
</dbReference>
<dbReference type="AlphaFoldDB" id="A0AAQ3NWX7"/>
<feature type="compositionally biased region" description="Basic residues" evidence="1">
    <location>
        <begin position="1"/>
        <end position="11"/>
    </location>
</feature>
<feature type="region of interest" description="Disordered" evidence="1">
    <location>
        <begin position="288"/>
        <end position="310"/>
    </location>
</feature>
<feature type="region of interest" description="Disordered" evidence="1">
    <location>
        <begin position="1"/>
        <end position="23"/>
    </location>
</feature>
<proteinExistence type="predicted"/>
<protein>
    <recommendedName>
        <fullName evidence="2">Putative plant transposon protein domain-containing protein</fullName>
    </recommendedName>
</protein>
<reference evidence="3 4" key="1">
    <citation type="journal article" date="2023" name="Life. Sci Alliance">
        <title>Evolutionary insights into 3D genome organization and epigenetic landscape of Vigna mungo.</title>
        <authorList>
            <person name="Junaid A."/>
            <person name="Singh B."/>
            <person name="Bhatia S."/>
        </authorList>
    </citation>
    <scope>NUCLEOTIDE SEQUENCE [LARGE SCALE GENOMIC DNA]</scope>
    <source>
        <strain evidence="3">Urdbean</strain>
    </source>
</reference>
<evidence type="ECO:0000313" key="3">
    <source>
        <dbReference type="EMBL" id="WVZ15863.1"/>
    </source>
</evidence>
<dbReference type="Pfam" id="PF20167">
    <property type="entry name" value="Transposase_32"/>
    <property type="match status" value="1"/>
</dbReference>
<evidence type="ECO:0000256" key="1">
    <source>
        <dbReference type="SAM" id="MobiDB-lite"/>
    </source>
</evidence>
<gene>
    <name evidence="3" type="ORF">V8G54_013429</name>
</gene>
<accession>A0AAQ3NWX7</accession>
<dbReference type="InterPro" id="IPR046796">
    <property type="entry name" value="Transposase_32_dom"/>
</dbReference>
<evidence type="ECO:0000313" key="4">
    <source>
        <dbReference type="Proteomes" id="UP001374535"/>
    </source>
</evidence>
<dbReference type="EMBL" id="CP144697">
    <property type="protein sequence ID" value="WVZ15863.1"/>
    <property type="molecule type" value="Genomic_DNA"/>
</dbReference>
<organism evidence="3 4">
    <name type="scientific">Vigna mungo</name>
    <name type="common">Black gram</name>
    <name type="synonym">Phaseolus mungo</name>
    <dbReference type="NCBI Taxonomy" id="3915"/>
    <lineage>
        <taxon>Eukaryota</taxon>
        <taxon>Viridiplantae</taxon>
        <taxon>Streptophyta</taxon>
        <taxon>Embryophyta</taxon>
        <taxon>Tracheophyta</taxon>
        <taxon>Spermatophyta</taxon>
        <taxon>Magnoliopsida</taxon>
        <taxon>eudicotyledons</taxon>
        <taxon>Gunneridae</taxon>
        <taxon>Pentapetalae</taxon>
        <taxon>rosids</taxon>
        <taxon>fabids</taxon>
        <taxon>Fabales</taxon>
        <taxon>Fabaceae</taxon>
        <taxon>Papilionoideae</taxon>
        <taxon>50 kb inversion clade</taxon>
        <taxon>NPAAA clade</taxon>
        <taxon>indigoferoid/millettioid clade</taxon>
        <taxon>Phaseoleae</taxon>
        <taxon>Vigna</taxon>
    </lineage>
</organism>
<feature type="domain" description="Putative plant transposon protein" evidence="2">
    <location>
        <begin position="75"/>
        <end position="248"/>
    </location>
</feature>